<gene>
    <name evidence="7" type="ORF">HKX02_18615</name>
</gene>
<dbReference type="InterPro" id="IPR043428">
    <property type="entry name" value="LivM-like"/>
</dbReference>
<organism evidence="7 8">
    <name type="scientific">Ochrobactrum soli</name>
    <dbReference type="NCBI Taxonomy" id="2448455"/>
    <lineage>
        <taxon>Bacteria</taxon>
        <taxon>Pseudomonadati</taxon>
        <taxon>Pseudomonadota</taxon>
        <taxon>Alphaproteobacteria</taxon>
        <taxon>Hyphomicrobiales</taxon>
        <taxon>Brucellaceae</taxon>
        <taxon>Brucella/Ochrobactrum group</taxon>
        <taxon>Ochrobactrum</taxon>
    </lineage>
</organism>
<feature type="transmembrane region" description="Helical" evidence="6">
    <location>
        <begin position="246"/>
        <end position="265"/>
    </location>
</feature>
<feature type="transmembrane region" description="Helical" evidence="6">
    <location>
        <begin position="296"/>
        <end position="322"/>
    </location>
</feature>
<keyword evidence="2" id="KW-1003">Cell membrane</keyword>
<feature type="transmembrane region" description="Helical" evidence="6">
    <location>
        <begin position="222"/>
        <end position="240"/>
    </location>
</feature>
<evidence type="ECO:0000256" key="1">
    <source>
        <dbReference type="ARBA" id="ARBA00004651"/>
    </source>
</evidence>
<keyword evidence="5 6" id="KW-0472">Membrane</keyword>
<evidence type="ECO:0000256" key="4">
    <source>
        <dbReference type="ARBA" id="ARBA00022989"/>
    </source>
</evidence>
<feature type="transmembrane region" description="Helical" evidence="6">
    <location>
        <begin position="71"/>
        <end position="91"/>
    </location>
</feature>
<feature type="transmembrane region" description="Helical" evidence="6">
    <location>
        <begin position="125"/>
        <end position="143"/>
    </location>
</feature>
<keyword evidence="8" id="KW-1185">Reference proteome</keyword>
<feature type="transmembrane region" description="Helical" evidence="6">
    <location>
        <begin position="173"/>
        <end position="192"/>
    </location>
</feature>
<evidence type="ECO:0000313" key="8">
    <source>
        <dbReference type="Proteomes" id="UP000574931"/>
    </source>
</evidence>
<dbReference type="GO" id="GO:0005886">
    <property type="term" value="C:plasma membrane"/>
    <property type="evidence" value="ECO:0007669"/>
    <property type="project" value="UniProtKB-SubCell"/>
</dbReference>
<dbReference type="EMBL" id="JABFCY010000013">
    <property type="protein sequence ID" value="NNU62250.1"/>
    <property type="molecule type" value="Genomic_DNA"/>
</dbReference>
<evidence type="ECO:0000313" key="7">
    <source>
        <dbReference type="EMBL" id="NNU62250.1"/>
    </source>
</evidence>
<comment type="caution">
    <text evidence="7">The sequence shown here is derived from an EMBL/GenBank/DDBJ whole genome shotgun (WGS) entry which is preliminary data.</text>
</comment>
<protein>
    <submittedName>
        <fullName evidence="7">Branched-chain amino acid ABC transporter permease</fullName>
    </submittedName>
</protein>
<keyword evidence="3 6" id="KW-0812">Transmembrane</keyword>
<dbReference type="CDD" id="cd06581">
    <property type="entry name" value="TM_PBP1_LivM_like"/>
    <property type="match status" value="1"/>
</dbReference>
<dbReference type="GO" id="GO:0015658">
    <property type="term" value="F:branched-chain amino acid transmembrane transporter activity"/>
    <property type="evidence" value="ECO:0007669"/>
    <property type="project" value="InterPro"/>
</dbReference>
<comment type="subcellular location">
    <subcellularLocation>
        <location evidence="1">Cell membrane</location>
        <topology evidence="1">Multi-pass membrane protein</topology>
    </subcellularLocation>
</comment>
<feature type="transmembrane region" description="Helical" evidence="6">
    <location>
        <begin position="20"/>
        <end position="38"/>
    </location>
</feature>
<dbReference type="InterPro" id="IPR001851">
    <property type="entry name" value="ABC_transp_permease"/>
</dbReference>
<feature type="transmembrane region" description="Helical" evidence="6">
    <location>
        <begin position="44"/>
        <end position="64"/>
    </location>
</feature>
<keyword evidence="4 6" id="KW-1133">Transmembrane helix</keyword>
<dbReference type="PANTHER" id="PTHR30482">
    <property type="entry name" value="HIGH-AFFINITY BRANCHED-CHAIN AMINO ACID TRANSPORT SYSTEM PERMEASE"/>
    <property type="match status" value="1"/>
</dbReference>
<dbReference type="RefSeq" id="WP_152849936.1">
    <property type="nucleotide sequence ID" value="NZ_JABFCY010000013.1"/>
</dbReference>
<evidence type="ECO:0000256" key="6">
    <source>
        <dbReference type="SAM" id="Phobius"/>
    </source>
</evidence>
<dbReference type="AlphaFoldDB" id="A0A849KR49"/>
<proteinExistence type="predicted"/>
<dbReference type="Proteomes" id="UP000574931">
    <property type="component" value="Unassembled WGS sequence"/>
</dbReference>
<feature type="transmembrane region" description="Helical" evidence="6">
    <location>
        <begin position="272"/>
        <end position="290"/>
    </location>
</feature>
<accession>A0A849KR49</accession>
<name>A0A849KR49_9HYPH</name>
<evidence type="ECO:0000256" key="5">
    <source>
        <dbReference type="ARBA" id="ARBA00023136"/>
    </source>
</evidence>
<evidence type="ECO:0000256" key="3">
    <source>
        <dbReference type="ARBA" id="ARBA00022692"/>
    </source>
</evidence>
<feature type="transmembrane region" description="Helical" evidence="6">
    <location>
        <begin position="97"/>
        <end position="118"/>
    </location>
</feature>
<reference evidence="7 8" key="1">
    <citation type="submission" date="2020-05" db="EMBL/GenBank/DDBJ databases">
        <title>Draft Genome Sequence of Ochrobactrum soli Isolated from Stable Fly Gut.</title>
        <authorList>
            <person name="Pileggi M.T."/>
            <person name="Vazhakkala L.J."/>
            <person name="Wong C.N."/>
        </authorList>
    </citation>
    <scope>NUCLEOTIDE SEQUENCE [LARGE SCALE GENOMIC DNA]</scope>
    <source>
        <strain evidence="7 8">MTP-C0764</strain>
    </source>
</reference>
<dbReference type="Pfam" id="PF02653">
    <property type="entry name" value="BPD_transp_2"/>
    <property type="match status" value="1"/>
</dbReference>
<sequence length="354" mass="37541">MSRATISSDITIRRQPFFSIPDWITLGLVLLSFIVPLVSTNPQVLSQTNLILIAATAALGVYIMQRLDLMSFAVPAFMAVGGYTVAILSLRLGITDIFVLSAAAFLVPVLCAIPLGSLILRLKGVYFVLVTFVLTEIVQLLLFEAEPLTGGANGLVGMPPVTLFGMDLWDNSHVVLTTCALAFAGFLITAAFTRWYRYEFAAIETNDVLAESLGLPVWKYKAMAFCVAAGVSGFAGFALVNMLLTAHPTSFAPMSSITYITYAIVGGKRTILGSLVGAIVLVSATNYFALSGELSPGLFGVLIIVVTLVARGGLVGIAITLIKRLRGTDDGSVGKDRTNAVVHEGNLAIGENGR</sequence>
<dbReference type="PANTHER" id="PTHR30482:SF20">
    <property type="entry name" value="HIGH-AFFINITY BRANCHED-CHAIN AMINO ACID TRANSPORT SYSTEM PERMEASE PROTEIN LIVM"/>
    <property type="match status" value="1"/>
</dbReference>
<evidence type="ECO:0000256" key="2">
    <source>
        <dbReference type="ARBA" id="ARBA00022475"/>
    </source>
</evidence>